<dbReference type="PANTHER" id="PTHR15910">
    <property type="entry name" value="ARCHAEMETZINCIN"/>
    <property type="match status" value="1"/>
</dbReference>
<dbReference type="InterPro" id="IPR012962">
    <property type="entry name" value="Pept_M54_archaemetzincn"/>
</dbReference>
<sequence>MRFICLRLLLLIIFFVFGCSPGDQLEQNLALIRYLEPLDVVLEKPRSGEWLFEHPEPGQTFEAYRQSKPVSPDGTRRYIYLQPIGALTPIQEEVLRYTAEYLQIFFGLKTIIAEPISDSVIPARARRDRETGEQLLTSYILYDILEKNIPSDAIVVMAVTAKDLYPSDSWNFVFGQASTKKRVGVSSIYRFTDTVMDSMTYPVCLERLIKTSSHEIGHMFSCQHCTHAICVMNGSNSLSESDGRPNRLCSECHMKLCWNLGFDVPERLLALDQFFRRHKLSQDHRAVSKDCARIKQKTQ</sequence>
<dbReference type="EMBL" id="JAHESC010000003">
    <property type="protein sequence ID" value="MBT1685567.1"/>
    <property type="molecule type" value="Genomic_DNA"/>
</dbReference>
<dbReference type="SUPFAM" id="SSF55486">
    <property type="entry name" value="Metalloproteases ('zincins'), catalytic domain"/>
    <property type="match status" value="1"/>
</dbReference>
<dbReference type="AlphaFoldDB" id="A0AAP2GBW3"/>
<keyword evidence="6" id="KW-0482">Metalloprotease</keyword>
<comment type="cofactor">
    <cofactor evidence="1">
        <name>Zn(2+)</name>
        <dbReference type="ChEBI" id="CHEBI:29105"/>
    </cofactor>
</comment>
<evidence type="ECO:0000256" key="1">
    <source>
        <dbReference type="ARBA" id="ARBA00001947"/>
    </source>
</evidence>
<protein>
    <submittedName>
        <fullName evidence="7">Archaemetzincin</fullName>
    </submittedName>
</protein>
<dbReference type="CDD" id="cd11375">
    <property type="entry name" value="Peptidase_M54"/>
    <property type="match status" value="1"/>
</dbReference>
<keyword evidence="3" id="KW-0479">Metal-binding</keyword>
<evidence type="ECO:0000256" key="2">
    <source>
        <dbReference type="ARBA" id="ARBA00022670"/>
    </source>
</evidence>
<evidence type="ECO:0000313" key="7">
    <source>
        <dbReference type="EMBL" id="MBT1685567.1"/>
    </source>
</evidence>
<keyword evidence="4" id="KW-0378">Hydrolase</keyword>
<dbReference type="Gene3D" id="3.40.390.10">
    <property type="entry name" value="Collagenase (Catalytic Domain)"/>
    <property type="match status" value="1"/>
</dbReference>
<keyword evidence="5" id="KW-0862">Zinc</keyword>
<reference evidence="7 8" key="1">
    <citation type="submission" date="2021-05" db="EMBL/GenBank/DDBJ databases">
        <title>A Polyphasic approach of four new species of the genus Ohtaekwangia: Ohtaekwangia histidinii sp. nov., Ohtaekwangia cretensis sp. nov., Ohtaekwangia indiensis sp. nov., Ohtaekwangia reichenbachii sp. nov. from diverse environment.</title>
        <authorList>
            <person name="Octaviana S."/>
        </authorList>
    </citation>
    <scope>NUCLEOTIDE SEQUENCE [LARGE SCALE GENOMIC DNA]</scope>
    <source>
        <strain evidence="7 8">PWU37</strain>
    </source>
</reference>
<keyword evidence="8" id="KW-1185">Reference proteome</keyword>
<evidence type="ECO:0000256" key="3">
    <source>
        <dbReference type="ARBA" id="ARBA00022723"/>
    </source>
</evidence>
<name>A0AAP2GBW3_9BACT</name>
<comment type="caution">
    <text evidence="7">The sequence shown here is derived from an EMBL/GenBank/DDBJ whole genome shotgun (WGS) entry which is preliminary data.</text>
</comment>
<organism evidence="7 8">
    <name type="scientific">Dawidia soli</name>
    <dbReference type="NCBI Taxonomy" id="2782352"/>
    <lineage>
        <taxon>Bacteria</taxon>
        <taxon>Pseudomonadati</taxon>
        <taxon>Bacteroidota</taxon>
        <taxon>Cytophagia</taxon>
        <taxon>Cytophagales</taxon>
        <taxon>Chryseotaleaceae</taxon>
        <taxon>Dawidia</taxon>
    </lineage>
</organism>
<dbReference type="Proteomes" id="UP001319180">
    <property type="component" value="Unassembled WGS sequence"/>
</dbReference>
<dbReference type="PANTHER" id="PTHR15910:SF1">
    <property type="entry name" value="ARCHAEMETZINCIN-2"/>
    <property type="match status" value="1"/>
</dbReference>
<accession>A0AAP2GBW3</accession>
<dbReference type="GO" id="GO:0046872">
    <property type="term" value="F:metal ion binding"/>
    <property type="evidence" value="ECO:0007669"/>
    <property type="project" value="UniProtKB-KW"/>
</dbReference>
<dbReference type="Pfam" id="PF07998">
    <property type="entry name" value="Peptidase_M54"/>
    <property type="match status" value="1"/>
</dbReference>
<evidence type="ECO:0000256" key="4">
    <source>
        <dbReference type="ARBA" id="ARBA00022801"/>
    </source>
</evidence>
<gene>
    <name evidence="7" type="ORF">KK078_03320</name>
</gene>
<evidence type="ECO:0000256" key="5">
    <source>
        <dbReference type="ARBA" id="ARBA00022833"/>
    </source>
</evidence>
<dbReference type="GO" id="GO:0008237">
    <property type="term" value="F:metallopeptidase activity"/>
    <property type="evidence" value="ECO:0007669"/>
    <property type="project" value="UniProtKB-KW"/>
</dbReference>
<keyword evidence="2" id="KW-0645">Protease</keyword>
<dbReference type="GO" id="GO:0006508">
    <property type="term" value="P:proteolysis"/>
    <property type="evidence" value="ECO:0007669"/>
    <property type="project" value="UniProtKB-KW"/>
</dbReference>
<dbReference type="PROSITE" id="PS51257">
    <property type="entry name" value="PROKAR_LIPOPROTEIN"/>
    <property type="match status" value="1"/>
</dbReference>
<evidence type="ECO:0000313" key="8">
    <source>
        <dbReference type="Proteomes" id="UP001319180"/>
    </source>
</evidence>
<dbReference type="RefSeq" id="WP_254088817.1">
    <property type="nucleotide sequence ID" value="NZ_JAHESC010000003.1"/>
</dbReference>
<dbReference type="InterPro" id="IPR024079">
    <property type="entry name" value="MetalloPept_cat_dom_sf"/>
</dbReference>
<proteinExistence type="predicted"/>
<evidence type="ECO:0000256" key="6">
    <source>
        <dbReference type="ARBA" id="ARBA00023049"/>
    </source>
</evidence>